<feature type="region of interest" description="Disordered" evidence="1">
    <location>
        <begin position="1"/>
        <end position="33"/>
    </location>
</feature>
<name>A0A330HSR4_9HYPH</name>
<dbReference type="EMBL" id="QMBP01000007">
    <property type="protein sequence ID" value="RAZ89864.1"/>
    <property type="molecule type" value="Genomic_DNA"/>
</dbReference>
<protein>
    <submittedName>
        <fullName evidence="2">Uncharacterized protein</fullName>
    </submittedName>
</protein>
<gene>
    <name evidence="2" type="ORF">DPM33_16960</name>
</gene>
<dbReference type="Proteomes" id="UP000251558">
    <property type="component" value="Unassembled WGS sequence"/>
</dbReference>
<dbReference type="RefSeq" id="WP_112098585.1">
    <property type="nucleotide sequence ID" value="NZ_QMBP01000007.1"/>
</dbReference>
<feature type="compositionally biased region" description="Basic and acidic residues" evidence="1">
    <location>
        <begin position="18"/>
        <end position="33"/>
    </location>
</feature>
<accession>A0A330HSR4</accession>
<reference evidence="3" key="1">
    <citation type="submission" date="2018-06" db="EMBL/GenBank/DDBJ databases">
        <authorList>
            <person name="Helene L.C."/>
            <person name="Dall'Agnol R."/>
            <person name="Delamuta J.R."/>
            <person name="Hungria M."/>
        </authorList>
    </citation>
    <scope>NUCLEOTIDE SEQUENCE [LARGE SCALE GENOMIC DNA]</scope>
    <source>
        <strain evidence="3">AC99b</strain>
    </source>
</reference>
<evidence type="ECO:0000313" key="2">
    <source>
        <dbReference type="EMBL" id="RAZ89864.1"/>
    </source>
</evidence>
<comment type="caution">
    <text evidence="2">The sequence shown here is derived from an EMBL/GenBank/DDBJ whole genome shotgun (WGS) entry which is preliminary data.</text>
</comment>
<dbReference type="AlphaFoldDB" id="A0A330HSR4"/>
<reference evidence="2 3" key="2">
    <citation type="submission" date="2018-07" db="EMBL/GenBank/DDBJ databases">
        <title>Diversity of Mesorhizobium strains in Brazil.</title>
        <authorList>
            <person name="Helene L.C.F."/>
            <person name="Dall'Agnol R."/>
            <person name="Delamuta J.R.M."/>
            <person name="Hungria M."/>
        </authorList>
    </citation>
    <scope>NUCLEOTIDE SEQUENCE [LARGE SCALE GENOMIC DNA]</scope>
    <source>
        <strain evidence="2 3">AC99b</strain>
    </source>
</reference>
<feature type="compositionally biased region" description="Basic and acidic residues" evidence="1">
    <location>
        <begin position="1"/>
        <end position="10"/>
    </location>
</feature>
<organism evidence="2 3">
    <name type="scientific">Mesorhizobium hawassense</name>
    <dbReference type="NCBI Taxonomy" id="1209954"/>
    <lineage>
        <taxon>Bacteria</taxon>
        <taxon>Pseudomonadati</taxon>
        <taxon>Pseudomonadota</taxon>
        <taxon>Alphaproteobacteria</taxon>
        <taxon>Hyphomicrobiales</taxon>
        <taxon>Phyllobacteriaceae</taxon>
        <taxon>Mesorhizobium</taxon>
    </lineage>
</organism>
<evidence type="ECO:0000313" key="3">
    <source>
        <dbReference type="Proteomes" id="UP000251558"/>
    </source>
</evidence>
<keyword evidence="3" id="KW-1185">Reference proteome</keyword>
<evidence type="ECO:0000256" key="1">
    <source>
        <dbReference type="SAM" id="MobiDB-lite"/>
    </source>
</evidence>
<sequence length="64" mass="7359">MGTIRRRVDDCTTEPDMDDRKLDDLTDRQPDQKANEWAAAQAVICEFEAEWYGQAEVSPLATER</sequence>
<proteinExistence type="predicted"/>